<keyword evidence="2" id="KW-1185">Reference proteome</keyword>
<comment type="caution">
    <text evidence="1">The sequence shown here is derived from an EMBL/GenBank/DDBJ whole genome shotgun (WGS) entry which is preliminary data.</text>
</comment>
<reference evidence="1 2" key="1">
    <citation type="submission" date="2019-06" db="EMBL/GenBank/DDBJ databases">
        <title>The draft genome of Rhizobium smilacinae PTYR-5.</title>
        <authorList>
            <person name="Liu L."/>
            <person name="Li L."/>
            <person name="Zhang X."/>
        </authorList>
    </citation>
    <scope>NUCLEOTIDE SEQUENCE [LARGE SCALE GENOMIC DNA]</scope>
    <source>
        <strain evidence="1 2">PTYR-5</strain>
    </source>
</reference>
<accession>A0A5C4XEY4</accession>
<dbReference type="Pfam" id="PF19551">
    <property type="entry name" value="DUF6074"/>
    <property type="match status" value="1"/>
</dbReference>
<protein>
    <submittedName>
        <fullName evidence="1">Uncharacterized protein</fullName>
    </submittedName>
</protein>
<name>A0A5C4XEY4_9HYPH</name>
<evidence type="ECO:0000313" key="2">
    <source>
        <dbReference type="Proteomes" id="UP000311605"/>
    </source>
</evidence>
<dbReference type="InterPro" id="IPR045720">
    <property type="entry name" value="DUF6074"/>
</dbReference>
<organism evidence="1 2">
    <name type="scientific">Aliirhizobium smilacinae</name>
    <dbReference type="NCBI Taxonomy" id="1395944"/>
    <lineage>
        <taxon>Bacteria</taxon>
        <taxon>Pseudomonadati</taxon>
        <taxon>Pseudomonadota</taxon>
        <taxon>Alphaproteobacteria</taxon>
        <taxon>Hyphomicrobiales</taxon>
        <taxon>Rhizobiaceae</taxon>
        <taxon>Aliirhizobium</taxon>
    </lineage>
</organism>
<gene>
    <name evidence="1" type="ORF">FHP24_18415</name>
</gene>
<evidence type="ECO:0000313" key="1">
    <source>
        <dbReference type="EMBL" id="TNM62073.1"/>
    </source>
</evidence>
<dbReference type="OrthoDB" id="8083007at2"/>
<sequence length="84" mass="9663">MTLLQFPAHRRTADVRRCADALQRLHGEEANRFWRSEMAQFAKGFRAQGVEDDEIRHQAALFMNAVQIELQSAFAEEERDASAN</sequence>
<dbReference type="Proteomes" id="UP000311605">
    <property type="component" value="Unassembled WGS sequence"/>
</dbReference>
<dbReference type="AlphaFoldDB" id="A0A5C4XEY4"/>
<proteinExistence type="predicted"/>
<dbReference type="RefSeq" id="WP_139677702.1">
    <property type="nucleotide sequence ID" value="NZ_VDMN01000004.1"/>
</dbReference>
<dbReference type="EMBL" id="VDMN01000004">
    <property type="protein sequence ID" value="TNM62073.1"/>
    <property type="molecule type" value="Genomic_DNA"/>
</dbReference>